<evidence type="ECO:0000256" key="10">
    <source>
        <dbReference type="SAM" id="Phobius"/>
    </source>
</evidence>
<dbReference type="Gene3D" id="1.10.3720.10">
    <property type="entry name" value="MetI-like"/>
    <property type="match status" value="1"/>
</dbReference>
<feature type="transmembrane region" description="Helical" evidence="10">
    <location>
        <begin position="151"/>
        <end position="171"/>
    </location>
</feature>
<evidence type="ECO:0000256" key="4">
    <source>
        <dbReference type="ARBA" id="ARBA00022692"/>
    </source>
</evidence>
<feature type="transmembrane region" description="Helical" evidence="10">
    <location>
        <begin position="26"/>
        <end position="52"/>
    </location>
</feature>
<feature type="domain" description="ABC transmembrane type-1" evidence="11">
    <location>
        <begin position="75"/>
        <end position="278"/>
    </location>
</feature>
<dbReference type="InterPro" id="IPR005667">
    <property type="entry name" value="Sulph_transpt2"/>
</dbReference>
<evidence type="ECO:0000256" key="2">
    <source>
        <dbReference type="ARBA" id="ARBA00011779"/>
    </source>
</evidence>
<feature type="compositionally biased region" description="Polar residues" evidence="9">
    <location>
        <begin position="320"/>
        <end position="330"/>
    </location>
</feature>
<dbReference type="SUPFAM" id="SSF161098">
    <property type="entry name" value="MetI-like"/>
    <property type="match status" value="1"/>
</dbReference>
<dbReference type="PROSITE" id="PS50928">
    <property type="entry name" value="ABC_TM1"/>
    <property type="match status" value="1"/>
</dbReference>
<evidence type="ECO:0000256" key="1">
    <source>
        <dbReference type="ARBA" id="ARBA00004651"/>
    </source>
</evidence>
<keyword evidence="3" id="KW-0813">Transport</keyword>
<organism evidence="12 13">
    <name type="scientific">Ralstonia flaminis</name>
    <dbReference type="NCBI Taxonomy" id="3058597"/>
    <lineage>
        <taxon>Bacteria</taxon>
        <taxon>Pseudomonadati</taxon>
        <taxon>Pseudomonadota</taxon>
        <taxon>Betaproteobacteria</taxon>
        <taxon>Burkholderiales</taxon>
        <taxon>Burkholderiaceae</taxon>
        <taxon>Ralstonia</taxon>
    </lineage>
</organism>
<keyword evidence="7 10" id="KW-0472">Membrane</keyword>
<dbReference type="Proteomes" id="UP001189757">
    <property type="component" value="Unassembled WGS sequence"/>
</dbReference>
<comment type="subunit">
    <text evidence="2">The complex is composed of two ATP-binding proteins (CysA), two transmembrane proteins (CysT and CysW) and a solute-binding protein (CysP).</text>
</comment>
<evidence type="ECO:0000256" key="8">
    <source>
        <dbReference type="ARBA" id="ARBA00025323"/>
    </source>
</evidence>
<dbReference type="CDD" id="cd06261">
    <property type="entry name" value="TM_PBP2"/>
    <property type="match status" value="1"/>
</dbReference>
<keyword evidence="6" id="KW-0764">Sulfate transport</keyword>
<evidence type="ECO:0000256" key="6">
    <source>
        <dbReference type="ARBA" id="ARBA00023032"/>
    </source>
</evidence>
<comment type="caution">
    <text evidence="12">The sequence shown here is derived from an EMBL/GenBank/DDBJ whole genome shotgun (WGS) entry which is preliminary data.</text>
</comment>
<dbReference type="NCBIfam" id="TIGR00969">
    <property type="entry name" value="3a0106s02"/>
    <property type="match status" value="1"/>
</dbReference>
<evidence type="ECO:0000313" key="12">
    <source>
        <dbReference type="EMBL" id="CAJ0812418.1"/>
    </source>
</evidence>
<evidence type="ECO:0000313" key="13">
    <source>
        <dbReference type="Proteomes" id="UP001189757"/>
    </source>
</evidence>
<dbReference type="PANTHER" id="PTHR30406:SF1">
    <property type="entry name" value="SULFATE TRANSPORT SYSTEM PERMEASE PROTEIN CYSW"/>
    <property type="match status" value="1"/>
</dbReference>
<keyword evidence="4 10" id="KW-0812">Transmembrane</keyword>
<sequence length="330" mass="35315">MAGTVSRQQGPAPAAARRGATAESAWVRATLIIVSFVFLALFLFVPLASVFYEAFKKGVDVYLDALIEPDALSAIYLTLTVAAIAVPLNVVFGVAAAWAIAKFEFRGKNVLLTLIDLPFSVSPVIAGLIYVLLFGAQGWFGPYLSDHDFKVIFAVPGIVLATVFVTFPFVARELIPLMQAQGSEEEEAAIVLGASGWQTFFRVTLPNIKWGLLYGVILCNARAMGEFGAVSVVSGHIRGLTNTMPLHVEILYNEYNFAAAFAVASLLTLLALVTLGLKTLVEWRSRRELADADAGVGEGPGHRAAQQQTSISQIPHPHVSVQSPLEGSAA</sequence>
<evidence type="ECO:0000256" key="5">
    <source>
        <dbReference type="ARBA" id="ARBA00022989"/>
    </source>
</evidence>
<dbReference type="Pfam" id="PF00528">
    <property type="entry name" value="BPD_transp_1"/>
    <property type="match status" value="1"/>
</dbReference>
<dbReference type="InterPro" id="IPR011866">
    <property type="entry name" value="CysW_permease"/>
</dbReference>
<keyword evidence="5 10" id="KW-1133">Transmembrane helix</keyword>
<proteinExistence type="predicted"/>
<accession>A0ABM9K4N6</accession>
<protein>
    <submittedName>
        <fullName evidence="12">Sulfate transport system permease protein CysW</fullName>
    </submittedName>
</protein>
<evidence type="ECO:0000256" key="7">
    <source>
        <dbReference type="ARBA" id="ARBA00023136"/>
    </source>
</evidence>
<feature type="transmembrane region" description="Helical" evidence="10">
    <location>
        <begin position="257"/>
        <end position="277"/>
    </location>
</feature>
<feature type="transmembrane region" description="Helical" evidence="10">
    <location>
        <begin position="212"/>
        <end position="237"/>
    </location>
</feature>
<evidence type="ECO:0000259" key="11">
    <source>
        <dbReference type="PROSITE" id="PS50928"/>
    </source>
</evidence>
<dbReference type="RefSeq" id="WP_316680726.1">
    <property type="nucleotide sequence ID" value="NZ_CATZLL010000004.1"/>
</dbReference>
<dbReference type="InterPro" id="IPR035906">
    <property type="entry name" value="MetI-like_sf"/>
</dbReference>
<name>A0ABM9K4N6_9RALS</name>
<gene>
    <name evidence="12" type="primary">cysW</name>
    <name evidence="12" type="ORF">LMG18101_01560</name>
</gene>
<keyword evidence="13" id="KW-1185">Reference proteome</keyword>
<dbReference type="InterPro" id="IPR000515">
    <property type="entry name" value="MetI-like"/>
</dbReference>
<comment type="function">
    <text evidence="8">Part of the ABC transporter complex CysAWTP (TC 3.A.1.6.1) involved in sulfate/thiosulfate import. Probably responsible for the translocation of the substrate across the membrane.</text>
</comment>
<reference evidence="12 13" key="1">
    <citation type="submission" date="2023-07" db="EMBL/GenBank/DDBJ databases">
        <authorList>
            <person name="Peeters C."/>
        </authorList>
    </citation>
    <scope>NUCLEOTIDE SEQUENCE [LARGE SCALE GENOMIC DNA]</scope>
    <source>
        <strain evidence="12 13">LMG 18101</strain>
    </source>
</reference>
<dbReference type="NCBIfam" id="TIGR02140">
    <property type="entry name" value="permease_CysW"/>
    <property type="match status" value="1"/>
</dbReference>
<dbReference type="PANTHER" id="PTHR30406">
    <property type="entry name" value="SULFATE TRANSPORT SYSTEM PERMEASE PROTEIN"/>
    <property type="match status" value="1"/>
</dbReference>
<comment type="subcellular location">
    <subcellularLocation>
        <location evidence="1">Cell membrane</location>
        <topology evidence="1">Multi-pass membrane protein</topology>
    </subcellularLocation>
</comment>
<feature type="transmembrane region" description="Helical" evidence="10">
    <location>
        <begin position="72"/>
        <end position="98"/>
    </location>
</feature>
<dbReference type="EMBL" id="CATZLL010000004">
    <property type="protein sequence ID" value="CAJ0812418.1"/>
    <property type="molecule type" value="Genomic_DNA"/>
</dbReference>
<feature type="transmembrane region" description="Helical" evidence="10">
    <location>
        <begin position="110"/>
        <end position="131"/>
    </location>
</feature>
<evidence type="ECO:0000256" key="9">
    <source>
        <dbReference type="SAM" id="MobiDB-lite"/>
    </source>
</evidence>
<feature type="region of interest" description="Disordered" evidence="9">
    <location>
        <begin position="292"/>
        <end position="330"/>
    </location>
</feature>
<evidence type="ECO:0000256" key="3">
    <source>
        <dbReference type="ARBA" id="ARBA00022448"/>
    </source>
</evidence>